<proteinExistence type="predicted"/>
<dbReference type="AlphaFoldDB" id="A0A380KY72"/>
<dbReference type="Proteomes" id="UP000254634">
    <property type="component" value="Unassembled WGS sequence"/>
</dbReference>
<gene>
    <name evidence="1" type="ORF">NCTC13765_01070</name>
</gene>
<organism evidence="1 2">
    <name type="scientific">Streptococcus massiliensis</name>
    <dbReference type="NCBI Taxonomy" id="313439"/>
    <lineage>
        <taxon>Bacteria</taxon>
        <taxon>Bacillati</taxon>
        <taxon>Bacillota</taxon>
        <taxon>Bacilli</taxon>
        <taxon>Lactobacillales</taxon>
        <taxon>Streptococcaceae</taxon>
        <taxon>Streptococcus</taxon>
    </lineage>
</organism>
<dbReference type="OrthoDB" id="2236018at2"/>
<dbReference type="EMBL" id="UHFR01000005">
    <property type="protein sequence ID" value="SUN76575.1"/>
    <property type="molecule type" value="Genomic_DNA"/>
</dbReference>
<keyword evidence="2" id="KW-1185">Reference proteome</keyword>
<evidence type="ECO:0000313" key="2">
    <source>
        <dbReference type="Proteomes" id="UP000254634"/>
    </source>
</evidence>
<protein>
    <submittedName>
        <fullName evidence="1">Methyl-accepting chemotaxis protein</fullName>
    </submittedName>
</protein>
<reference evidence="1" key="1">
    <citation type="submission" date="2018-06" db="EMBL/GenBank/DDBJ databases">
        <authorList>
            <consortium name="Pathogen Informatics"/>
            <person name="Doyle S."/>
        </authorList>
    </citation>
    <scope>NUCLEOTIDE SEQUENCE [LARGE SCALE GENOMIC DNA]</scope>
    <source>
        <strain evidence="1">NCTC13765</strain>
    </source>
</reference>
<name>A0A380KY72_9STRE</name>
<dbReference type="RefSeq" id="WP_018371448.1">
    <property type="nucleotide sequence ID" value="NZ_UHFR01000005.1"/>
</dbReference>
<dbReference type="STRING" id="1123307.GCA_000380065_00760"/>
<sequence>MKLGNLLLFAGSAALAYQVIKNREKITEEMVETSDLAKNFQDQSARFKNSLTRIQIESDHLQNVIDDISYEISVFSKVANARLKEIQDIWNADTNQ</sequence>
<evidence type="ECO:0000313" key="1">
    <source>
        <dbReference type="EMBL" id="SUN76575.1"/>
    </source>
</evidence>
<accession>A0A380KY72</accession>